<proteinExistence type="predicted"/>
<reference evidence="1" key="1">
    <citation type="submission" date="2020-10" db="EMBL/GenBank/DDBJ databases">
        <authorList>
            <person name="Castelo-Branco R."/>
            <person name="Eusebio N."/>
            <person name="Adriana R."/>
            <person name="Vieira A."/>
            <person name="Brugerolle De Fraissinette N."/>
            <person name="Rezende De Castro R."/>
            <person name="Schneider M.P."/>
            <person name="Vasconcelos V."/>
            <person name="Leao P.N."/>
        </authorList>
    </citation>
    <scope>NUCLEOTIDE SEQUENCE</scope>
    <source>
        <strain evidence="1">LEGE 11480</strain>
    </source>
</reference>
<dbReference type="Proteomes" id="UP000625316">
    <property type="component" value="Unassembled WGS sequence"/>
</dbReference>
<protein>
    <submittedName>
        <fullName evidence="1">PTPA-CTERM sorting domain-containing protein</fullName>
    </submittedName>
</protein>
<dbReference type="EMBL" id="JADEXQ010000059">
    <property type="protein sequence ID" value="MBE9031303.1"/>
    <property type="molecule type" value="Genomic_DNA"/>
</dbReference>
<accession>A0A928VMF9</accession>
<gene>
    <name evidence="1" type="ORF">IQ266_16330</name>
</gene>
<evidence type="ECO:0000313" key="1">
    <source>
        <dbReference type="EMBL" id="MBE9031303.1"/>
    </source>
</evidence>
<evidence type="ECO:0000313" key="2">
    <source>
        <dbReference type="Proteomes" id="UP000625316"/>
    </source>
</evidence>
<dbReference type="RefSeq" id="WP_264326133.1">
    <property type="nucleotide sequence ID" value="NZ_JADEXQ010000059.1"/>
</dbReference>
<name>A0A928VMF9_9CYAN</name>
<dbReference type="AlphaFoldDB" id="A0A928VMF9"/>
<keyword evidence="2" id="KW-1185">Reference proteome</keyword>
<organism evidence="1 2">
    <name type="scientific">Romeriopsis navalis LEGE 11480</name>
    <dbReference type="NCBI Taxonomy" id="2777977"/>
    <lineage>
        <taxon>Bacteria</taxon>
        <taxon>Bacillati</taxon>
        <taxon>Cyanobacteriota</taxon>
        <taxon>Cyanophyceae</taxon>
        <taxon>Leptolyngbyales</taxon>
        <taxon>Leptolyngbyaceae</taxon>
        <taxon>Romeriopsis</taxon>
        <taxon>Romeriopsis navalis</taxon>
    </lineage>
</organism>
<dbReference type="NCBIfam" id="NF033465">
    <property type="entry name" value="PTPA-CTERM"/>
    <property type="match status" value="1"/>
</dbReference>
<comment type="caution">
    <text evidence="1">The sequence shown here is derived from an EMBL/GenBank/DDBJ whole genome shotgun (WGS) entry which is preliminary data.</text>
</comment>
<sequence>MEFLKMPLHRLVTEHPALRKSLPVTLVSLGLMTMGAIFAPAAQAARFTFSQTGYSDGPIDFSSGSRQVFEVTGSFGFDDAAFDDGQVTRNELTFFNYAFKGRLEEEEEEEEEVPRVLRLVDDTDSTFFTATLNDLDGFSFGNLDGFSFGNIANIGLRADGPSAIAQETNYFLNLEGSAQAPFDNGSYDFELSGSGFFRGDGRIFFNNDDFGGNPPFRAAAFSTAWSSRSPVNIQPAADPVPTPAMLPGLFGMGVAAWRKRRSASTQQSDEQV</sequence>